<accession>A0A8C3UQ50</accession>
<organism evidence="2 3">
    <name type="scientific">Catharus ustulatus</name>
    <name type="common">Russet-backed thrush</name>
    <name type="synonym">Hylocichla ustulatus</name>
    <dbReference type="NCBI Taxonomy" id="91951"/>
    <lineage>
        <taxon>Eukaryota</taxon>
        <taxon>Metazoa</taxon>
        <taxon>Chordata</taxon>
        <taxon>Craniata</taxon>
        <taxon>Vertebrata</taxon>
        <taxon>Euteleostomi</taxon>
        <taxon>Archelosauria</taxon>
        <taxon>Archosauria</taxon>
        <taxon>Dinosauria</taxon>
        <taxon>Saurischia</taxon>
        <taxon>Theropoda</taxon>
        <taxon>Coelurosauria</taxon>
        <taxon>Aves</taxon>
        <taxon>Neognathae</taxon>
        <taxon>Neoaves</taxon>
        <taxon>Telluraves</taxon>
        <taxon>Australaves</taxon>
        <taxon>Passeriformes</taxon>
        <taxon>Turdidae</taxon>
        <taxon>Catharus</taxon>
    </lineage>
</organism>
<dbReference type="Ensembl" id="ENSCUST00005019885.1">
    <property type="protein sequence ID" value="ENSCUSP00005019158.1"/>
    <property type="gene ID" value="ENSCUSG00005012286.1"/>
</dbReference>
<keyword evidence="3" id="KW-1185">Reference proteome</keyword>
<reference evidence="2" key="1">
    <citation type="submission" date="2020-10" db="EMBL/GenBank/DDBJ databases">
        <title>Catharus ustulatus (Swainson's thrush) genome, bCatUst1, primary haplotype v2.</title>
        <authorList>
            <person name="Delmore K."/>
            <person name="Vafadar M."/>
            <person name="Formenti G."/>
            <person name="Chow W."/>
            <person name="Pelan S."/>
            <person name="Howe K."/>
            <person name="Rhie A."/>
            <person name="Mountcastle J."/>
            <person name="Haase B."/>
            <person name="Fedrigo O."/>
            <person name="Jarvis E.D."/>
        </authorList>
    </citation>
    <scope>NUCLEOTIDE SEQUENCE [LARGE SCALE GENOMIC DNA]</scope>
</reference>
<reference evidence="2" key="2">
    <citation type="submission" date="2025-08" db="UniProtKB">
        <authorList>
            <consortium name="Ensembl"/>
        </authorList>
    </citation>
    <scope>IDENTIFICATION</scope>
</reference>
<protein>
    <submittedName>
        <fullName evidence="2">Uncharacterized protein</fullName>
    </submittedName>
</protein>
<sequence>MCAEPGSPARTPRSALPPRQPLPSHPLEKKLPQLPGMKSRAVVAGTALGWREEQLWDAGNSSGMQGTALGCREQLWAGGNSSGLEGTALGWREQL</sequence>
<dbReference type="Proteomes" id="UP000694563">
    <property type="component" value="Chromosome 28"/>
</dbReference>
<reference evidence="2" key="3">
    <citation type="submission" date="2025-09" db="UniProtKB">
        <authorList>
            <consortium name="Ensembl"/>
        </authorList>
    </citation>
    <scope>IDENTIFICATION</scope>
</reference>
<evidence type="ECO:0000313" key="2">
    <source>
        <dbReference type="Ensembl" id="ENSCUSP00005019158.1"/>
    </source>
</evidence>
<proteinExistence type="predicted"/>
<evidence type="ECO:0000313" key="3">
    <source>
        <dbReference type="Proteomes" id="UP000694563"/>
    </source>
</evidence>
<dbReference type="AlphaFoldDB" id="A0A8C3UQ50"/>
<name>A0A8C3UQ50_CATUS</name>
<evidence type="ECO:0000256" key="1">
    <source>
        <dbReference type="SAM" id="MobiDB-lite"/>
    </source>
</evidence>
<feature type="region of interest" description="Disordered" evidence="1">
    <location>
        <begin position="1"/>
        <end position="38"/>
    </location>
</feature>